<proteinExistence type="predicted"/>
<evidence type="ECO:0000313" key="2">
    <source>
        <dbReference type="EMBL" id="MET3618238.1"/>
    </source>
</evidence>
<keyword evidence="1" id="KW-0812">Transmembrane</keyword>
<evidence type="ECO:0000256" key="1">
    <source>
        <dbReference type="SAM" id="Phobius"/>
    </source>
</evidence>
<evidence type="ECO:0000313" key="3">
    <source>
        <dbReference type="Proteomes" id="UP001549162"/>
    </source>
</evidence>
<keyword evidence="1" id="KW-0472">Membrane</keyword>
<gene>
    <name evidence="2" type="ORF">ABID14_001876</name>
</gene>
<keyword evidence="3" id="KW-1185">Reference proteome</keyword>
<keyword evidence="2" id="KW-0808">Transferase</keyword>
<organism evidence="2 3">
    <name type="scientific">Peptoniphilus olsenii</name>
    <dbReference type="NCBI Taxonomy" id="411570"/>
    <lineage>
        <taxon>Bacteria</taxon>
        <taxon>Bacillati</taxon>
        <taxon>Bacillota</taxon>
        <taxon>Tissierellia</taxon>
        <taxon>Tissierellales</taxon>
        <taxon>Peptoniphilaceae</taxon>
        <taxon>Peptoniphilus</taxon>
    </lineage>
</organism>
<dbReference type="RefSeq" id="WP_354369366.1">
    <property type="nucleotide sequence ID" value="NZ_JBEPMA010000018.1"/>
</dbReference>
<comment type="caution">
    <text evidence="2">The sequence shown here is derived from an EMBL/GenBank/DDBJ whole genome shotgun (WGS) entry which is preliminary data.</text>
</comment>
<keyword evidence="2" id="KW-0489">Methyltransferase</keyword>
<dbReference type="EMBL" id="JBEPMA010000018">
    <property type="protein sequence ID" value="MET3618238.1"/>
    <property type="molecule type" value="Genomic_DNA"/>
</dbReference>
<protein>
    <submittedName>
        <fullName evidence="2">16S rRNA G1207 methylase RsmC</fullName>
    </submittedName>
</protein>
<dbReference type="GO" id="GO:0032259">
    <property type="term" value="P:methylation"/>
    <property type="evidence" value="ECO:0007669"/>
    <property type="project" value="UniProtKB-KW"/>
</dbReference>
<feature type="transmembrane region" description="Helical" evidence="1">
    <location>
        <begin position="7"/>
        <end position="29"/>
    </location>
</feature>
<reference evidence="2 3" key="1">
    <citation type="submission" date="2024-06" db="EMBL/GenBank/DDBJ databases">
        <title>Genomic Encyclopedia of Type Strains, Phase IV (KMG-IV): sequencing the most valuable type-strain genomes for metagenomic binning, comparative biology and taxonomic classification.</title>
        <authorList>
            <person name="Goeker M."/>
        </authorList>
    </citation>
    <scope>NUCLEOTIDE SEQUENCE [LARGE SCALE GENOMIC DNA]</scope>
    <source>
        <strain evidence="2 3">DSM 21460</strain>
    </source>
</reference>
<keyword evidence="1" id="KW-1133">Transmembrane helix</keyword>
<name>A0ABV2JBQ2_9FIRM</name>
<sequence length="98" mass="11682">MKFLNKNLINILISILIILSISSLIFVAFNEEKSITTIRTSYERSNFPKTITYKNKKGLIVYRIDLHLNENTIRKYPLSEKYYAEYKGKIHRDSFKFK</sequence>
<dbReference type="Proteomes" id="UP001549162">
    <property type="component" value="Unassembled WGS sequence"/>
</dbReference>
<accession>A0ABV2JBQ2</accession>
<dbReference type="GO" id="GO:0008168">
    <property type="term" value="F:methyltransferase activity"/>
    <property type="evidence" value="ECO:0007669"/>
    <property type="project" value="UniProtKB-KW"/>
</dbReference>